<dbReference type="PANTHER" id="PTHR10545:SF29">
    <property type="entry name" value="GH14572P-RELATED"/>
    <property type="match status" value="1"/>
</dbReference>
<dbReference type="EMBL" id="WBMT01000005">
    <property type="protein sequence ID" value="KAB2349681.1"/>
    <property type="molecule type" value="Genomic_DNA"/>
</dbReference>
<keyword evidence="5" id="KW-1185">Reference proteome</keyword>
<sequence length="158" mass="17854">MAADGRPTEAYTIRPVQPEDLAELALLCAAHAEFERAAPPLHDLADRLRPALFAPQPRLWCLVVCAADELVGYLSYTLEFSTWQAAEFLHMDCVFLTEAYRGRGLGAELLDHLRGIARQIGVTQIQWQTPSWNNDAIRFYDRSGAHGEPKIRYTLRET</sequence>
<dbReference type="RefSeq" id="WP_151560450.1">
    <property type="nucleotide sequence ID" value="NZ_WBMT01000005.1"/>
</dbReference>
<dbReference type="PANTHER" id="PTHR10545">
    <property type="entry name" value="DIAMINE N-ACETYLTRANSFERASE"/>
    <property type="match status" value="1"/>
</dbReference>
<keyword evidence="1 4" id="KW-0808">Transferase</keyword>
<dbReference type="Pfam" id="PF00583">
    <property type="entry name" value="Acetyltransf_1"/>
    <property type="match status" value="1"/>
</dbReference>
<dbReference type="Proteomes" id="UP000468735">
    <property type="component" value="Unassembled WGS sequence"/>
</dbReference>
<evidence type="ECO:0000259" key="3">
    <source>
        <dbReference type="PROSITE" id="PS51186"/>
    </source>
</evidence>
<protein>
    <submittedName>
        <fullName evidence="4">GNAT family N-acetyltransferase</fullName>
    </submittedName>
</protein>
<proteinExistence type="predicted"/>
<dbReference type="Gene3D" id="3.40.630.30">
    <property type="match status" value="1"/>
</dbReference>
<dbReference type="InterPro" id="IPR000182">
    <property type="entry name" value="GNAT_dom"/>
</dbReference>
<feature type="domain" description="N-acetyltransferase" evidence="3">
    <location>
        <begin position="11"/>
        <end position="158"/>
    </location>
</feature>
<dbReference type="InterPro" id="IPR051016">
    <property type="entry name" value="Diverse_Substrate_AcTransf"/>
</dbReference>
<evidence type="ECO:0000313" key="4">
    <source>
        <dbReference type="EMBL" id="KAB2349681.1"/>
    </source>
</evidence>
<gene>
    <name evidence="4" type="ORF">F8566_13070</name>
</gene>
<dbReference type="CDD" id="cd04301">
    <property type="entry name" value="NAT_SF"/>
    <property type="match status" value="1"/>
</dbReference>
<dbReference type="InterPro" id="IPR016181">
    <property type="entry name" value="Acyl_CoA_acyltransferase"/>
</dbReference>
<organism evidence="4 5">
    <name type="scientific">Actinomadura rudentiformis</name>
    <dbReference type="NCBI Taxonomy" id="359158"/>
    <lineage>
        <taxon>Bacteria</taxon>
        <taxon>Bacillati</taxon>
        <taxon>Actinomycetota</taxon>
        <taxon>Actinomycetes</taxon>
        <taxon>Streptosporangiales</taxon>
        <taxon>Thermomonosporaceae</taxon>
        <taxon>Actinomadura</taxon>
    </lineage>
</organism>
<evidence type="ECO:0000313" key="5">
    <source>
        <dbReference type="Proteomes" id="UP000468735"/>
    </source>
</evidence>
<accession>A0A6H9Z4F0</accession>
<keyword evidence="2" id="KW-0012">Acyltransferase</keyword>
<dbReference type="AlphaFoldDB" id="A0A6H9Z4F0"/>
<evidence type="ECO:0000256" key="2">
    <source>
        <dbReference type="ARBA" id="ARBA00023315"/>
    </source>
</evidence>
<comment type="caution">
    <text evidence="4">The sequence shown here is derived from an EMBL/GenBank/DDBJ whole genome shotgun (WGS) entry which is preliminary data.</text>
</comment>
<dbReference type="OrthoDB" id="9799092at2"/>
<dbReference type="PROSITE" id="PS51186">
    <property type="entry name" value="GNAT"/>
    <property type="match status" value="1"/>
</dbReference>
<evidence type="ECO:0000256" key="1">
    <source>
        <dbReference type="ARBA" id="ARBA00022679"/>
    </source>
</evidence>
<dbReference type="GO" id="GO:0008080">
    <property type="term" value="F:N-acetyltransferase activity"/>
    <property type="evidence" value="ECO:0007669"/>
    <property type="project" value="TreeGrafter"/>
</dbReference>
<name>A0A6H9Z4F0_9ACTN</name>
<dbReference type="SUPFAM" id="SSF55729">
    <property type="entry name" value="Acyl-CoA N-acyltransferases (Nat)"/>
    <property type="match status" value="1"/>
</dbReference>
<reference evidence="4 5" key="1">
    <citation type="submission" date="2019-09" db="EMBL/GenBank/DDBJ databases">
        <title>Actinomadura physcomitrii sp. nov., a novel actinomycete isolated from moss [Physcomitrium sphaericum (Ludw) Fuernr].</title>
        <authorList>
            <person name="Zhuang X."/>
            <person name="Liu C."/>
        </authorList>
    </citation>
    <scope>NUCLEOTIDE SEQUENCE [LARGE SCALE GENOMIC DNA]</scope>
    <source>
        <strain evidence="4 5">HMC1</strain>
    </source>
</reference>